<name>A0A921QUG1_SORBI</name>
<dbReference type="Proteomes" id="UP000807115">
    <property type="component" value="Chromosome 6"/>
</dbReference>
<evidence type="ECO:0000313" key="2">
    <source>
        <dbReference type="Proteomes" id="UP000807115"/>
    </source>
</evidence>
<proteinExistence type="predicted"/>
<protein>
    <submittedName>
        <fullName evidence="1">Uncharacterized protein</fullName>
    </submittedName>
</protein>
<dbReference type="EMBL" id="CM027685">
    <property type="protein sequence ID" value="KAG0526995.1"/>
    <property type="molecule type" value="Genomic_DNA"/>
</dbReference>
<dbReference type="AlphaFoldDB" id="A0A921QUG1"/>
<organism evidence="1 2">
    <name type="scientific">Sorghum bicolor</name>
    <name type="common">Sorghum</name>
    <name type="synonym">Sorghum vulgare</name>
    <dbReference type="NCBI Taxonomy" id="4558"/>
    <lineage>
        <taxon>Eukaryota</taxon>
        <taxon>Viridiplantae</taxon>
        <taxon>Streptophyta</taxon>
        <taxon>Embryophyta</taxon>
        <taxon>Tracheophyta</taxon>
        <taxon>Spermatophyta</taxon>
        <taxon>Magnoliopsida</taxon>
        <taxon>Liliopsida</taxon>
        <taxon>Poales</taxon>
        <taxon>Poaceae</taxon>
        <taxon>PACMAD clade</taxon>
        <taxon>Panicoideae</taxon>
        <taxon>Andropogonodae</taxon>
        <taxon>Andropogoneae</taxon>
        <taxon>Sorghinae</taxon>
        <taxon>Sorghum</taxon>
    </lineage>
</organism>
<sequence length="88" mass="9617">MGNAKYRDKNYGVIQTTNLATVCRGEQAAAPSFFNRIDARSIILDSISADPSIAKASGGSLRRPFGCRRRLGIYAQHNVSCVVKKKKT</sequence>
<comment type="caution">
    <text evidence="1">The sequence shown here is derived from an EMBL/GenBank/DDBJ whole genome shotgun (WGS) entry which is preliminary data.</text>
</comment>
<gene>
    <name evidence="1" type="ORF">BDA96_06G194300</name>
</gene>
<reference evidence="1" key="2">
    <citation type="submission" date="2020-10" db="EMBL/GenBank/DDBJ databases">
        <authorList>
            <person name="Cooper E.A."/>
            <person name="Brenton Z.W."/>
            <person name="Flinn B.S."/>
            <person name="Jenkins J."/>
            <person name="Shu S."/>
            <person name="Flowers D."/>
            <person name="Luo F."/>
            <person name="Wang Y."/>
            <person name="Xia P."/>
            <person name="Barry K."/>
            <person name="Daum C."/>
            <person name="Lipzen A."/>
            <person name="Yoshinaga Y."/>
            <person name="Schmutz J."/>
            <person name="Saski C."/>
            <person name="Vermerris W."/>
            <person name="Kresovich S."/>
        </authorList>
    </citation>
    <scope>NUCLEOTIDE SEQUENCE</scope>
</reference>
<evidence type="ECO:0000313" key="1">
    <source>
        <dbReference type="EMBL" id="KAG0526995.1"/>
    </source>
</evidence>
<accession>A0A921QUG1</accession>
<reference evidence="1" key="1">
    <citation type="journal article" date="2019" name="BMC Genomics">
        <title>A new reference genome for Sorghum bicolor reveals high levels of sequence similarity between sweet and grain genotypes: implications for the genetics of sugar metabolism.</title>
        <authorList>
            <person name="Cooper E.A."/>
            <person name="Brenton Z.W."/>
            <person name="Flinn B.S."/>
            <person name="Jenkins J."/>
            <person name="Shu S."/>
            <person name="Flowers D."/>
            <person name="Luo F."/>
            <person name="Wang Y."/>
            <person name="Xia P."/>
            <person name="Barry K."/>
            <person name="Daum C."/>
            <person name="Lipzen A."/>
            <person name="Yoshinaga Y."/>
            <person name="Schmutz J."/>
            <person name="Saski C."/>
            <person name="Vermerris W."/>
            <person name="Kresovich S."/>
        </authorList>
    </citation>
    <scope>NUCLEOTIDE SEQUENCE</scope>
</reference>